<reference evidence="19" key="1">
    <citation type="submission" date="2025-08" db="UniProtKB">
        <authorList>
            <consortium name="Ensembl"/>
        </authorList>
    </citation>
    <scope>IDENTIFICATION</scope>
</reference>
<evidence type="ECO:0000313" key="20">
    <source>
        <dbReference type="Proteomes" id="UP000694523"/>
    </source>
</evidence>
<keyword evidence="5 17" id="KW-1133">Transmembrane helix</keyword>
<evidence type="ECO:0000256" key="8">
    <source>
        <dbReference type="ARBA" id="ARBA00023139"/>
    </source>
</evidence>
<organism evidence="19 20">
    <name type="scientific">Neogobius melanostomus</name>
    <name type="common">round goby</name>
    <dbReference type="NCBI Taxonomy" id="47308"/>
    <lineage>
        <taxon>Eukaryota</taxon>
        <taxon>Metazoa</taxon>
        <taxon>Chordata</taxon>
        <taxon>Craniata</taxon>
        <taxon>Vertebrata</taxon>
        <taxon>Euteleostomi</taxon>
        <taxon>Actinopterygii</taxon>
        <taxon>Neopterygii</taxon>
        <taxon>Teleostei</taxon>
        <taxon>Neoteleostei</taxon>
        <taxon>Acanthomorphata</taxon>
        <taxon>Gobiaria</taxon>
        <taxon>Gobiiformes</taxon>
        <taxon>Gobioidei</taxon>
        <taxon>Gobiidae</taxon>
        <taxon>Benthophilinae</taxon>
        <taxon>Neogobiini</taxon>
        <taxon>Neogobius</taxon>
    </lineage>
</organism>
<evidence type="ECO:0000256" key="13">
    <source>
        <dbReference type="ARBA" id="ARBA00023288"/>
    </source>
</evidence>
<dbReference type="GO" id="GO:0051379">
    <property type="term" value="F:epinephrine binding"/>
    <property type="evidence" value="ECO:0007669"/>
    <property type="project" value="TreeGrafter"/>
</dbReference>
<evidence type="ECO:0000256" key="17">
    <source>
        <dbReference type="SAM" id="Phobius"/>
    </source>
</evidence>
<dbReference type="InterPro" id="IPR000276">
    <property type="entry name" value="GPCR_Rhodpsn"/>
</dbReference>
<dbReference type="InterPro" id="IPR017452">
    <property type="entry name" value="GPCR_Rhodpsn_7TM"/>
</dbReference>
<dbReference type="Pfam" id="PF00001">
    <property type="entry name" value="7tm_1"/>
    <property type="match status" value="1"/>
</dbReference>
<evidence type="ECO:0000256" key="4">
    <source>
        <dbReference type="ARBA" id="ARBA00022692"/>
    </source>
</evidence>
<dbReference type="SUPFAM" id="SSF81321">
    <property type="entry name" value="Family A G protein-coupled receptor-like"/>
    <property type="match status" value="1"/>
</dbReference>
<proteinExistence type="inferred from homology"/>
<evidence type="ECO:0000256" key="1">
    <source>
        <dbReference type="ARBA" id="ARBA00004651"/>
    </source>
</evidence>
<dbReference type="PROSITE" id="PS00237">
    <property type="entry name" value="G_PROTEIN_RECEP_F1_1"/>
    <property type="match status" value="1"/>
</dbReference>
<feature type="transmembrane region" description="Helical" evidence="17">
    <location>
        <begin position="20"/>
        <end position="41"/>
    </location>
</feature>
<comment type="similarity">
    <text evidence="15">Belongs to the G-protein coupled receptor 1 family.</text>
</comment>
<dbReference type="GO" id="GO:0005886">
    <property type="term" value="C:plasma membrane"/>
    <property type="evidence" value="ECO:0007669"/>
    <property type="project" value="UniProtKB-SubCell"/>
</dbReference>
<dbReference type="PRINTS" id="PR00237">
    <property type="entry name" value="GPCRRHODOPSN"/>
</dbReference>
<evidence type="ECO:0000256" key="6">
    <source>
        <dbReference type="ARBA" id="ARBA00023040"/>
    </source>
</evidence>
<keyword evidence="6 15" id="KW-0297">G-protein coupled receptor</keyword>
<accession>A0A8C6TLW4</accession>
<dbReference type="PANTHER" id="PTHR24248">
    <property type="entry name" value="ADRENERGIC RECEPTOR-RELATED G-PROTEIN COUPLED RECEPTOR"/>
    <property type="match status" value="1"/>
</dbReference>
<sequence length="386" mass="43864">MMGCSNFTSGYHANYSVPLTISVGILILGIIFGNVLVVISVITSRALKASQNLFLVSLACADILVATLVVPFSLAKELMGYWYFGRIWCEIYLALDVFFCTSSIVHLCAISLDRYWSVTRAIKYNLKRTPCRIKGTIVLVWLLAALISFPPLITMQKEEGKVDCPVCDVNEEKWYIIFSSIASFFAPCIIMITVYIRIYQIATKHARTQPGECQRENCHAENLRCNQGNIKDGGSEEDSEKPGEMNGVGVDDDPSSSESTDTTLCSLKKGLRISRVVQKPGDNPAELEVQCHGRRSRWKGRQNRERRFTFVLAVVMGAFVLCWFPFFFTYSLTALCETCTVPKTLFKLFFWFGYCNSSLNPVIYTVFNSDFRRSFRKILWRQKQRI</sequence>
<evidence type="ECO:0000256" key="5">
    <source>
        <dbReference type="ARBA" id="ARBA00022989"/>
    </source>
</evidence>
<comment type="subcellular location">
    <subcellularLocation>
        <location evidence="1">Cell membrane</location>
        <topology evidence="1">Multi-pass membrane protein</topology>
    </subcellularLocation>
</comment>
<dbReference type="PRINTS" id="PR01103">
    <property type="entry name" value="ADRENERGICR"/>
</dbReference>
<evidence type="ECO:0000313" key="19">
    <source>
        <dbReference type="Ensembl" id="ENSNMLP00000022829.1"/>
    </source>
</evidence>
<evidence type="ECO:0000256" key="7">
    <source>
        <dbReference type="ARBA" id="ARBA00023136"/>
    </source>
</evidence>
<evidence type="ECO:0000256" key="16">
    <source>
        <dbReference type="SAM" id="MobiDB-lite"/>
    </source>
</evidence>
<dbReference type="Gene3D" id="1.20.1070.10">
    <property type="entry name" value="Rhodopsin 7-helix transmembrane proteins"/>
    <property type="match status" value="1"/>
</dbReference>
<feature type="domain" description="G-protein coupled receptors family 1 profile" evidence="18">
    <location>
        <begin position="33"/>
        <end position="364"/>
    </location>
</feature>
<dbReference type="GO" id="GO:0004938">
    <property type="term" value="F:alpha2-adrenergic receptor activity"/>
    <property type="evidence" value="ECO:0007669"/>
    <property type="project" value="TreeGrafter"/>
</dbReference>
<evidence type="ECO:0000256" key="10">
    <source>
        <dbReference type="ARBA" id="ARBA00023170"/>
    </source>
</evidence>
<dbReference type="Proteomes" id="UP000694523">
    <property type="component" value="Unplaced"/>
</dbReference>
<evidence type="ECO:0000256" key="12">
    <source>
        <dbReference type="ARBA" id="ARBA00023224"/>
    </source>
</evidence>
<dbReference type="PROSITE" id="PS50262">
    <property type="entry name" value="G_PROTEIN_RECEP_F1_2"/>
    <property type="match status" value="1"/>
</dbReference>
<reference evidence="19" key="2">
    <citation type="submission" date="2025-09" db="UniProtKB">
        <authorList>
            <consortium name="Ensembl"/>
        </authorList>
    </citation>
    <scope>IDENTIFICATION</scope>
</reference>
<feature type="transmembrane region" description="Helical" evidence="17">
    <location>
        <begin position="133"/>
        <end position="154"/>
    </location>
</feature>
<evidence type="ECO:0000256" key="14">
    <source>
        <dbReference type="ARBA" id="ARBA00031245"/>
    </source>
</evidence>
<keyword evidence="13" id="KW-0449">Lipoprotein</keyword>
<keyword evidence="20" id="KW-1185">Reference proteome</keyword>
<dbReference type="PANTHER" id="PTHR24248:SF24">
    <property type="entry name" value="ALPHA-2A ADRENERGIC RECEPTOR"/>
    <property type="match status" value="1"/>
</dbReference>
<keyword evidence="12 15" id="KW-0807">Transducer</keyword>
<feature type="transmembrane region" description="Helical" evidence="17">
    <location>
        <begin position="92"/>
        <end position="112"/>
    </location>
</feature>
<feature type="region of interest" description="Disordered" evidence="16">
    <location>
        <begin position="229"/>
        <end position="260"/>
    </location>
</feature>
<dbReference type="InterPro" id="IPR002233">
    <property type="entry name" value="ADR_fam"/>
</dbReference>
<evidence type="ECO:0000256" key="9">
    <source>
        <dbReference type="ARBA" id="ARBA00023157"/>
    </source>
</evidence>
<keyword evidence="11" id="KW-0325">Glycoprotein</keyword>
<protein>
    <recommendedName>
        <fullName evidence="2">Alpha-2A adrenergic receptor</fullName>
    </recommendedName>
    <alternativeName>
        <fullName evidence="14">Alpha-2A adrenoreceptor</fullName>
    </alternativeName>
</protein>
<keyword evidence="4 15" id="KW-0812">Transmembrane</keyword>
<keyword evidence="8" id="KW-0564">Palmitate</keyword>
<evidence type="ECO:0000256" key="11">
    <source>
        <dbReference type="ARBA" id="ARBA00023180"/>
    </source>
</evidence>
<feature type="transmembrane region" description="Helical" evidence="17">
    <location>
        <begin position="174"/>
        <end position="198"/>
    </location>
</feature>
<evidence type="ECO:0000256" key="2">
    <source>
        <dbReference type="ARBA" id="ARBA00016136"/>
    </source>
</evidence>
<feature type="transmembrane region" description="Helical" evidence="17">
    <location>
        <begin position="53"/>
        <end position="72"/>
    </location>
</feature>
<evidence type="ECO:0000259" key="18">
    <source>
        <dbReference type="PROSITE" id="PS50262"/>
    </source>
</evidence>
<keyword evidence="9" id="KW-1015">Disulfide bond</keyword>
<dbReference type="Ensembl" id="ENSNMLT00000025566.1">
    <property type="protein sequence ID" value="ENSNMLP00000022829.1"/>
    <property type="gene ID" value="ENSNMLG00000014732.1"/>
</dbReference>
<keyword evidence="3" id="KW-1003">Cell membrane</keyword>
<dbReference type="AlphaFoldDB" id="A0A8C6TLW4"/>
<keyword evidence="7 17" id="KW-0472">Membrane</keyword>
<evidence type="ECO:0000256" key="15">
    <source>
        <dbReference type="RuleBase" id="RU000688"/>
    </source>
</evidence>
<name>A0A8C6TLW4_9GOBI</name>
<evidence type="ECO:0000256" key="3">
    <source>
        <dbReference type="ARBA" id="ARBA00022475"/>
    </source>
</evidence>
<dbReference type="SMART" id="SM01381">
    <property type="entry name" value="7TM_GPCR_Srsx"/>
    <property type="match status" value="1"/>
</dbReference>
<feature type="transmembrane region" description="Helical" evidence="17">
    <location>
        <begin position="348"/>
        <end position="367"/>
    </location>
</feature>
<keyword evidence="10 15" id="KW-0675">Receptor</keyword>
<feature type="transmembrane region" description="Helical" evidence="17">
    <location>
        <begin position="308"/>
        <end position="328"/>
    </location>
</feature>